<feature type="region of interest" description="Disordered" evidence="3">
    <location>
        <begin position="25"/>
        <end position="77"/>
    </location>
</feature>
<dbReference type="Proteomes" id="UP000319776">
    <property type="component" value="Unassembled WGS sequence"/>
</dbReference>
<dbReference type="InterPro" id="IPR044925">
    <property type="entry name" value="His-Me_finger_sf"/>
</dbReference>
<accession>A0A501XC37</accession>
<dbReference type="PANTHER" id="PTHR33607">
    <property type="entry name" value="ENDONUCLEASE-1"/>
    <property type="match status" value="1"/>
</dbReference>
<dbReference type="GO" id="GO:0004518">
    <property type="term" value="F:nuclease activity"/>
    <property type="evidence" value="ECO:0007669"/>
    <property type="project" value="UniProtKB-KW"/>
</dbReference>
<sequence>MNKFKIFLTSTAFLACVPVSLIASNCNKPQPEPQPKNPNPQPDPTPAPDPKPQPQPAPSPEPVKPAEPKSNEYQDSNIVYKPSDFYKSIDGLKGNDLREGLFLIQKANRNKTGNYNDLFDTYKDAFVDKYYENDGSVLDIYEENPEGKDKYVQFHGRFQDRGNKEGDGMNREHLVPQSWFAKGNPMRNDAHHVWPTDKKVNALHSNLPYGDVISAKNITVNGTKIGKGKEDGGQVTEVINEFKGDVSRAYLYFVLTYQDKNISNTVGSRVFQKVNGRNIIKSSFLKTFLEWNKLDPISQFDLDRNNGIYKHQRNRNPFLDYPELIDVVFNNNNDYVFHNKGIAISLK</sequence>
<dbReference type="RefSeq" id="WP_140781045.1">
    <property type="nucleotide sequence ID" value="NZ_VFSS01000001.1"/>
</dbReference>
<evidence type="ECO:0000256" key="1">
    <source>
        <dbReference type="ARBA" id="ARBA00022722"/>
    </source>
</evidence>
<keyword evidence="2" id="KW-0378">Hydrolase</keyword>
<protein>
    <submittedName>
        <fullName evidence="5">Ribonuclease</fullName>
    </submittedName>
</protein>
<evidence type="ECO:0000256" key="4">
    <source>
        <dbReference type="SAM" id="SignalP"/>
    </source>
</evidence>
<gene>
    <name evidence="5" type="ORF">FJO69_00490</name>
</gene>
<dbReference type="GO" id="GO:0016787">
    <property type="term" value="F:hydrolase activity"/>
    <property type="evidence" value="ECO:0007669"/>
    <property type="project" value="UniProtKB-KW"/>
</dbReference>
<feature type="compositionally biased region" description="Pro residues" evidence="3">
    <location>
        <begin position="30"/>
        <end position="63"/>
    </location>
</feature>
<dbReference type="SUPFAM" id="SSF54060">
    <property type="entry name" value="His-Me finger endonucleases"/>
    <property type="match status" value="1"/>
</dbReference>
<comment type="caution">
    <text evidence="5">The sequence shown here is derived from an EMBL/GenBank/DDBJ whole genome shotgun (WGS) entry which is preliminary data.</text>
</comment>
<name>A0A501XC37_9BACT</name>
<dbReference type="OrthoDB" id="9801679at2"/>
<reference evidence="5 6" key="1">
    <citation type="submission" date="2019-06" db="EMBL/GenBank/DDBJ databases">
        <title>Mycoplasma falconis type strain whole genome sequence.</title>
        <authorList>
            <person name="Spergser J."/>
        </authorList>
    </citation>
    <scope>NUCLEOTIDE SEQUENCE [LARGE SCALE GENOMIC DNA]</scope>
    <source>
        <strain evidence="5 6">ATCC 51372</strain>
    </source>
</reference>
<evidence type="ECO:0000256" key="2">
    <source>
        <dbReference type="ARBA" id="ARBA00022801"/>
    </source>
</evidence>
<keyword evidence="6" id="KW-1185">Reference proteome</keyword>
<dbReference type="PROSITE" id="PS51257">
    <property type="entry name" value="PROKAR_LIPOPROTEIN"/>
    <property type="match status" value="1"/>
</dbReference>
<keyword evidence="4" id="KW-0732">Signal</keyword>
<dbReference type="InterPro" id="IPR007346">
    <property type="entry name" value="Endonuclease-I"/>
</dbReference>
<evidence type="ECO:0000313" key="6">
    <source>
        <dbReference type="Proteomes" id="UP000319776"/>
    </source>
</evidence>
<feature type="signal peptide" evidence="4">
    <location>
        <begin position="1"/>
        <end position="23"/>
    </location>
</feature>
<feature type="chain" id="PRO_5021329682" evidence="4">
    <location>
        <begin position="24"/>
        <end position="347"/>
    </location>
</feature>
<evidence type="ECO:0000256" key="3">
    <source>
        <dbReference type="SAM" id="MobiDB-lite"/>
    </source>
</evidence>
<keyword evidence="1" id="KW-0540">Nuclease</keyword>
<dbReference type="EMBL" id="VFSS01000001">
    <property type="protein sequence ID" value="TPE58072.1"/>
    <property type="molecule type" value="Genomic_DNA"/>
</dbReference>
<dbReference type="AlphaFoldDB" id="A0A501XC37"/>
<proteinExistence type="predicted"/>
<evidence type="ECO:0000313" key="5">
    <source>
        <dbReference type="EMBL" id="TPE58072.1"/>
    </source>
</evidence>
<dbReference type="PANTHER" id="PTHR33607:SF2">
    <property type="entry name" value="ENDONUCLEASE-1"/>
    <property type="match status" value="1"/>
</dbReference>
<organism evidence="5 6">
    <name type="scientific">[Mycoplasma] falconis</name>
    <dbReference type="NCBI Taxonomy" id="92403"/>
    <lineage>
        <taxon>Bacteria</taxon>
        <taxon>Bacillati</taxon>
        <taxon>Mycoplasmatota</taxon>
        <taxon>Mycoplasmoidales</taxon>
        <taxon>Metamycoplasmataceae</taxon>
        <taxon>Metamycoplasma</taxon>
    </lineage>
</organism>
<dbReference type="Pfam" id="PF04231">
    <property type="entry name" value="Endonuclease_1"/>
    <property type="match status" value="1"/>
</dbReference>